<dbReference type="InterPro" id="IPR001610">
    <property type="entry name" value="PAC"/>
</dbReference>
<organism evidence="11 12">
    <name type="scientific">Mucilaginibacter agri</name>
    <dbReference type="NCBI Taxonomy" id="2695265"/>
    <lineage>
        <taxon>Bacteria</taxon>
        <taxon>Pseudomonadati</taxon>
        <taxon>Bacteroidota</taxon>
        <taxon>Sphingobacteriia</taxon>
        <taxon>Sphingobacteriales</taxon>
        <taxon>Sphingobacteriaceae</taxon>
        <taxon>Mucilaginibacter</taxon>
    </lineage>
</organism>
<sequence length="619" mass="71141">MGNRQPPDILSGSFNEQLYGLFAQCPAPMAILKSREGIFEVINPQFIKILGYRNVLNKPLIDAWPEFHRYWGDVSSRVFDRGESIYHYSYAAEADWKDNGTTSVAYFDFVFSPHINAEGIVDGIVVSGLDVTNRVVTLTMLARQELVLKSVTEAAATALWMIDVHGDITYVSQAWVRWTGKPFETHLGRGWLNSVVEEDREHVFHRFALYFAAKKVYNIDFRIISDHGDLQWIAATGKPRYSADGEFEGYAGSCMDITERKETESHLKESEQRFRKIADTAPVFIWMADTSGKTSFFNKSWLDFTGKTFEESVNTHETEELHPDDKEKVYSIYATAFEKQAEYYLEFKLRRYDGVYRDIGMKSVPRYSPEGEFEGYIGSGMDITETKEHEQIKNEFIGMASHELKTPITSIKAYVQLLLSIYKDHEDEDFLKKSLSTINKQINRLTRLITDLLDVSKIESGRLSLNSEVFVLNDLLKECIDEVQYTAPHHDIVLEEEARYSVYADRDRIAQVITNLLTNAIKYSPETDRIDVSIKNNNGHVRVTVHDYGIGISKTEQEKIFNRFYRVEGRNEQTFSGFGIGLYVAAEIIRRHKGTIWVDSEKGKESFFSFELPMVDDEV</sequence>
<comment type="catalytic activity">
    <reaction evidence="1">
        <text>ATP + protein L-histidine = ADP + protein N-phospho-L-histidine.</text>
        <dbReference type="EC" id="2.7.13.3"/>
    </reaction>
</comment>
<evidence type="ECO:0000259" key="8">
    <source>
        <dbReference type="PROSITE" id="PS50109"/>
    </source>
</evidence>
<keyword evidence="5" id="KW-0418">Kinase</keyword>
<gene>
    <name evidence="11" type="ORF">GSY63_17650</name>
</gene>
<dbReference type="InterPro" id="IPR013767">
    <property type="entry name" value="PAS_fold"/>
</dbReference>
<keyword evidence="12" id="KW-1185">Reference proteome</keyword>
<reference evidence="11" key="1">
    <citation type="submission" date="2020-01" db="EMBL/GenBank/DDBJ databases">
        <authorList>
            <person name="Seo Y.L."/>
        </authorList>
    </citation>
    <scope>NUCLEOTIDE SEQUENCE</scope>
    <source>
        <strain evidence="11">R11</strain>
    </source>
</reference>
<dbReference type="AlphaFoldDB" id="A0A965ZK99"/>
<dbReference type="SUPFAM" id="SSF47384">
    <property type="entry name" value="Homodimeric domain of signal transducing histidine kinase"/>
    <property type="match status" value="1"/>
</dbReference>
<evidence type="ECO:0000259" key="10">
    <source>
        <dbReference type="PROSITE" id="PS50113"/>
    </source>
</evidence>
<dbReference type="SMART" id="SM00091">
    <property type="entry name" value="PAS"/>
    <property type="match status" value="3"/>
</dbReference>
<dbReference type="CDD" id="cd00130">
    <property type="entry name" value="PAS"/>
    <property type="match status" value="2"/>
</dbReference>
<feature type="domain" description="Histidine kinase" evidence="8">
    <location>
        <begin position="399"/>
        <end position="616"/>
    </location>
</feature>
<evidence type="ECO:0000256" key="7">
    <source>
        <dbReference type="ARBA" id="ARBA00023136"/>
    </source>
</evidence>
<keyword evidence="6" id="KW-0902">Two-component regulatory system</keyword>
<dbReference type="InterPro" id="IPR052162">
    <property type="entry name" value="Sensor_kinase/Photoreceptor"/>
</dbReference>
<dbReference type="NCBIfam" id="TIGR00229">
    <property type="entry name" value="sensory_box"/>
    <property type="match status" value="2"/>
</dbReference>
<dbReference type="InterPro" id="IPR035965">
    <property type="entry name" value="PAS-like_dom_sf"/>
</dbReference>
<evidence type="ECO:0000256" key="5">
    <source>
        <dbReference type="ARBA" id="ARBA00022777"/>
    </source>
</evidence>
<dbReference type="RefSeq" id="WP_166587165.1">
    <property type="nucleotide sequence ID" value="NZ_WWEO01000044.1"/>
</dbReference>
<dbReference type="PANTHER" id="PTHR43304">
    <property type="entry name" value="PHYTOCHROME-LIKE PROTEIN CPH1"/>
    <property type="match status" value="1"/>
</dbReference>
<feature type="domain" description="PAS" evidence="9">
    <location>
        <begin position="144"/>
        <end position="199"/>
    </location>
</feature>
<feature type="domain" description="PAS" evidence="9">
    <location>
        <begin position="270"/>
        <end position="340"/>
    </location>
</feature>
<keyword evidence="4" id="KW-0808">Transferase</keyword>
<evidence type="ECO:0000256" key="4">
    <source>
        <dbReference type="ARBA" id="ARBA00022679"/>
    </source>
</evidence>
<dbReference type="InterPro" id="IPR005467">
    <property type="entry name" value="His_kinase_dom"/>
</dbReference>
<dbReference type="SMART" id="SM00388">
    <property type="entry name" value="HisKA"/>
    <property type="match status" value="1"/>
</dbReference>
<dbReference type="FunFam" id="3.30.565.10:FF:000006">
    <property type="entry name" value="Sensor histidine kinase WalK"/>
    <property type="match status" value="1"/>
</dbReference>
<dbReference type="PROSITE" id="PS50109">
    <property type="entry name" value="HIS_KIN"/>
    <property type="match status" value="1"/>
</dbReference>
<feature type="domain" description="PAC" evidence="10">
    <location>
        <begin position="343"/>
        <end position="395"/>
    </location>
</feature>
<dbReference type="CDD" id="cd00082">
    <property type="entry name" value="HisKA"/>
    <property type="match status" value="1"/>
</dbReference>
<keyword evidence="3" id="KW-0597">Phosphoprotein</keyword>
<dbReference type="SUPFAM" id="SSF55785">
    <property type="entry name" value="PYP-like sensor domain (PAS domain)"/>
    <property type="match status" value="3"/>
</dbReference>
<dbReference type="InterPro" id="IPR004358">
    <property type="entry name" value="Sig_transdc_His_kin-like_C"/>
</dbReference>
<protein>
    <recommendedName>
        <fullName evidence="2">histidine kinase</fullName>
        <ecNumber evidence="2">2.7.13.3</ecNumber>
    </recommendedName>
</protein>
<evidence type="ECO:0000256" key="3">
    <source>
        <dbReference type="ARBA" id="ARBA00022553"/>
    </source>
</evidence>
<dbReference type="Proteomes" id="UP000638732">
    <property type="component" value="Unassembled WGS sequence"/>
</dbReference>
<dbReference type="EC" id="2.7.13.3" evidence="2"/>
<dbReference type="InterPro" id="IPR000014">
    <property type="entry name" value="PAS"/>
</dbReference>
<dbReference type="Pfam" id="PF00512">
    <property type="entry name" value="HisKA"/>
    <property type="match status" value="1"/>
</dbReference>
<evidence type="ECO:0000313" key="12">
    <source>
        <dbReference type="Proteomes" id="UP000638732"/>
    </source>
</evidence>
<dbReference type="InterPro" id="IPR000700">
    <property type="entry name" value="PAS-assoc_C"/>
</dbReference>
<dbReference type="SUPFAM" id="SSF55874">
    <property type="entry name" value="ATPase domain of HSP90 chaperone/DNA topoisomerase II/histidine kinase"/>
    <property type="match status" value="1"/>
</dbReference>
<evidence type="ECO:0000259" key="9">
    <source>
        <dbReference type="PROSITE" id="PS50112"/>
    </source>
</evidence>
<dbReference type="GO" id="GO:0006355">
    <property type="term" value="P:regulation of DNA-templated transcription"/>
    <property type="evidence" value="ECO:0007669"/>
    <property type="project" value="InterPro"/>
</dbReference>
<dbReference type="Pfam" id="PF08447">
    <property type="entry name" value="PAS_3"/>
    <property type="match status" value="1"/>
</dbReference>
<dbReference type="Pfam" id="PF00989">
    <property type="entry name" value="PAS"/>
    <property type="match status" value="1"/>
</dbReference>
<dbReference type="Pfam" id="PF13188">
    <property type="entry name" value="PAS_8"/>
    <property type="match status" value="1"/>
</dbReference>
<evidence type="ECO:0000256" key="2">
    <source>
        <dbReference type="ARBA" id="ARBA00012438"/>
    </source>
</evidence>
<dbReference type="Pfam" id="PF02518">
    <property type="entry name" value="HATPase_c"/>
    <property type="match status" value="1"/>
</dbReference>
<dbReference type="InterPro" id="IPR036097">
    <property type="entry name" value="HisK_dim/P_sf"/>
</dbReference>
<dbReference type="GO" id="GO:0000155">
    <property type="term" value="F:phosphorelay sensor kinase activity"/>
    <property type="evidence" value="ECO:0007669"/>
    <property type="project" value="InterPro"/>
</dbReference>
<dbReference type="Gene3D" id="1.10.287.130">
    <property type="match status" value="1"/>
</dbReference>
<dbReference type="InterPro" id="IPR003661">
    <property type="entry name" value="HisK_dim/P_dom"/>
</dbReference>
<dbReference type="FunFam" id="1.10.287.130:FF:000001">
    <property type="entry name" value="Two-component sensor histidine kinase"/>
    <property type="match status" value="1"/>
</dbReference>
<dbReference type="PANTHER" id="PTHR43304:SF1">
    <property type="entry name" value="PAC DOMAIN-CONTAINING PROTEIN"/>
    <property type="match status" value="1"/>
</dbReference>
<dbReference type="Gene3D" id="3.30.450.20">
    <property type="entry name" value="PAS domain"/>
    <property type="match status" value="3"/>
</dbReference>
<keyword evidence="7" id="KW-0472">Membrane</keyword>
<evidence type="ECO:0000313" key="11">
    <source>
        <dbReference type="EMBL" id="NCD71196.1"/>
    </source>
</evidence>
<dbReference type="PRINTS" id="PR00344">
    <property type="entry name" value="BCTRLSENSOR"/>
</dbReference>
<evidence type="ECO:0000256" key="6">
    <source>
        <dbReference type="ARBA" id="ARBA00023012"/>
    </source>
</evidence>
<dbReference type="InterPro" id="IPR013655">
    <property type="entry name" value="PAS_fold_3"/>
</dbReference>
<accession>A0A965ZK99</accession>
<dbReference type="SMART" id="SM00086">
    <property type="entry name" value="PAC"/>
    <property type="match status" value="3"/>
</dbReference>
<proteinExistence type="predicted"/>
<dbReference type="InterPro" id="IPR036890">
    <property type="entry name" value="HATPase_C_sf"/>
</dbReference>
<name>A0A965ZK99_9SPHI</name>
<feature type="domain" description="PAC" evidence="10">
    <location>
        <begin position="217"/>
        <end position="269"/>
    </location>
</feature>
<comment type="caution">
    <text evidence="11">The sequence shown here is derived from an EMBL/GenBank/DDBJ whole genome shotgun (WGS) entry which is preliminary data.</text>
</comment>
<dbReference type="EMBL" id="WWEO01000044">
    <property type="protein sequence ID" value="NCD71196.1"/>
    <property type="molecule type" value="Genomic_DNA"/>
</dbReference>
<reference evidence="11" key="2">
    <citation type="submission" date="2020-10" db="EMBL/GenBank/DDBJ databases">
        <title>Mucilaginibacter sp. nov., isolated from soil.</title>
        <authorList>
            <person name="Jeon C.O."/>
        </authorList>
    </citation>
    <scope>NUCLEOTIDE SEQUENCE</scope>
    <source>
        <strain evidence="11">R11</strain>
    </source>
</reference>
<dbReference type="SMART" id="SM00387">
    <property type="entry name" value="HATPase_c"/>
    <property type="match status" value="1"/>
</dbReference>
<evidence type="ECO:0000256" key="1">
    <source>
        <dbReference type="ARBA" id="ARBA00000085"/>
    </source>
</evidence>
<dbReference type="PROSITE" id="PS50113">
    <property type="entry name" value="PAC"/>
    <property type="match status" value="2"/>
</dbReference>
<dbReference type="Gene3D" id="3.30.565.10">
    <property type="entry name" value="Histidine kinase-like ATPase, C-terminal domain"/>
    <property type="match status" value="1"/>
</dbReference>
<dbReference type="PROSITE" id="PS50112">
    <property type="entry name" value="PAS"/>
    <property type="match status" value="2"/>
</dbReference>
<dbReference type="InterPro" id="IPR003594">
    <property type="entry name" value="HATPase_dom"/>
</dbReference>